<gene>
    <name evidence="2" type="ordered locus">Marme_0437</name>
</gene>
<keyword evidence="1" id="KW-0732">Signal</keyword>
<dbReference type="Pfam" id="PF16966">
    <property type="entry name" value="Porin_8"/>
    <property type="match status" value="1"/>
</dbReference>
<dbReference type="SUPFAM" id="SSF56935">
    <property type="entry name" value="Porins"/>
    <property type="match status" value="1"/>
</dbReference>
<keyword evidence="3" id="KW-1185">Reference proteome</keyword>
<dbReference type="OrthoDB" id="5622860at2"/>
<dbReference type="HOGENOM" id="CLU_052632_0_0_6"/>
<evidence type="ECO:0000313" key="3">
    <source>
        <dbReference type="Proteomes" id="UP000001062"/>
    </source>
</evidence>
<accession>F2JZF3</accession>
<sequence precursor="true">MKKTSLYVAVVSGLIAMNSAYASPSFDADFEINTDIKNQSGSNDSSVNGTTYDQNGRVALNIASEHTSGDNFIKSKGTLLVSTDGSTGIDDAFIQLGNDSFDAQFGRFEAINLFPLGKDTIVEHAGGVTVYQGNKVRGRAGDDGGQIALNIKSSDALSFQLATIYGDDDANGDDNTAFSGIRPTVTYATDGMSISAGFEQIKYDGTSSTNDVSQSGFSITANFDVGGANINLSAAKMEDDESKQEVMSWAANMTSGDFGVGIISSNEDNATGDDPSVLTTYAAYTMPLLDIDAASMTLAASYSKADKVAATTNDETIATRLRFNYAF</sequence>
<dbReference type="RefSeq" id="WP_013659642.1">
    <property type="nucleotide sequence ID" value="NC_015276.1"/>
</dbReference>
<name>F2JZF3_MARM1</name>
<protein>
    <recommendedName>
        <fullName evidence="4">Porin</fullName>
    </recommendedName>
</protein>
<dbReference type="KEGG" id="mme:Marme_0437"/>
<dbReference type="Proteomes" id="UP000001062">
    <property type="component" value="Chromosome"/>
</dbReference>
<dbReference type="PATRIC" id="fig|717774.3.peg.449"/>
<proteinExistence type="predicted"/>
<evidence type="ECO:0008006" key="4">
    <source>
        <dbReference type="Google" id="ProtNLM"/>
    </source>
</evidence>
<organism evidence="2 3">
    <name type="scientific">Marinomonas mediterranea (strain ATCC 700492 / JCM 21426 / NBRC 103028 / MMB-1)</name>
    <dbReference type="NCBI Taxonomy" id="717774"/>
    <lineage>
        <taxon>Bacteria</taxon>
        <taxon>Pseudomonadati</taxon>
        <taxon>Pseudomonadota</taxon>
        <taxon>Gammaproteobacteria</taxon>
        <taxon>Oceanospirillales</taxon>
        <taxon>Oceanospirillaceae</taxon>
        <taxon>Marinomonas</taxon>
    </lineage>
</organism>
<feature type="signal peptide" evidence="1">
    <location>
        <begin position="1"/>
        <end position="22"/>
    </location>
</feature>
<dbReference type="AlphaFoldDB" id="F2JZF3"/>
<dbReference type="eggNOG" id="ENOG502Z8QE">
    <property type="taxonomic scope" value="Bacteria"/>
</dbReference>
<evidence type="ECO:0000313" key="2">
    <source>
        <dbReference type="EMBL" id="ADZ89736.1"/>
    </source>
</evidence>
<reference evidence="2 3" key="1">
    <citation type="journal article" date="2012" name="Stand. Genomic Sci.">
        <title>Complete genome sequence of the melanogenic marine bacterium Marinomonas mediterranea type strain (MMB-1(T)).</title>
        <authorList>
            <person name="Lucas-Elio P."/>
            <person name="Goodwin L."/>
            <person name="Woyke T."/>
            <person name="Pitluck S."/>
            <person name="Nolan M."/>
            <person name="Kyrpides N.C."/>
            <person name="Detter J.C."/>
            <person name="Copeland A."/>
            <person name="Teshima H."/>
            <person name="Bruce D."/>
            <person name="Detter C."/>
            <person name="Tapia R."/>
            <person name="Han S."/>
            <person name="Land M.L."/>
            <person name="Ivanova N."/>
            <person name="Mikhailova N."/>
            <person name="Johnston A.W."/>
            <person name="Sanchez-Amat A."/>
        </authorList>
    </citation>
    <scope>NUCLEOTIDE SEQUENCE [LARGE SCALE GENOMIC DNA]</scope>
    <source>
        <strain evidence="3">ATCC 700492 / JCM 21426 / NBRC 103028 / MMB-1</strain>
    </source>
</reference>
<evidence type="ECO:0000256" key="1">
    <source>
        <dbReference type="SAM" id="SignalP"/>
    </source>
</evidence>
<dbReference type="InterPro" id="IPR016963">
    <property type="entry name" value="Glycoporin_RafY"/>
</dbReference>
<dbReference type="EMBL" id="CP002583">
    <property type="protein sequence ID" value="ADZ89736.1"/>
    <property type="molecule type" value="Genomic_DNA"/>
</dbReference>
<feature type="chain" id="PRO_5003279603" description="Porin" evidence="1">
    <location>
        <begin position="23"/>
        <end position="327"/>
    </location>
</feature>